<dbReference type="InterPro" id="IPR036513">
    <property type="entry name" value="STAS_dom_sf"/>
</dbReference>
<evidence type="ECO:0000259" key="2">
    <source>
        <dbReference type="PROSITE" id="PS50801"/>
    </source>
</evidence>
<proteinExistence type="predicted"/>
<dbReference type="PROSITE" id="PS50801">
    <property type="entry name" value="STAS"/>
    <property type="match status" value="1"/>
</dbReference>
<sequence>MAPHSEFETTPSPRRELSSLCGRPDPKDRLVCCRRSRGRSVVLSVRGEADAFTLPVWRQEIAEAAEDARAKGGGLIVDTTRLNFLSWRTLATLAEDAERFGREGVPVYLVNTSFTVFRLAGADARVARLPIHSTVVSALTRLELGRRGSPPQLGTRHQQVRTAVADPRTSGREDGYSAANGRGSG</sequence>
<protein>
    <submittedName>
        <fullName evidence="3">Anti-anti-sigma factor</fullName>
    </submittedName>
</protein>
<dbReference type="CDD" id="cd07043">
    <property type="entry name" value="STAS_anti-anti-sigma_factors"/>
    <property type="match status" value="1"/>
</dbReference>
<dbReference type="RefSeq" id="WP_130916709.1">
    <property type="nucleotide sequence ID" value="NZ_LR215973.1"/>
</dbReference>
<organism evidence="3 4">
    <name type="scientific">Nocardia cyriacigeorgica</name>
    <dbReference type="NCBI Taxonomy" id="135487"/>
    <lineage>
        <taxon>Bacteria</taxon>
        <taxon>Bacillati</taxon>
        <taxon>Actinomycetota</taxon>
        <taxon>Actinomycetes</taxon>
        <taxon>Mycobacteriales</taxon>
        <taxon>Nocardiaceae</taxon>
        <taxon>Nocardia</taxon>
    </lineage>
</organism>
<feature type="region of interest" description="Disordered" evidence="1">
    <location>
        <begin position="1"/>
        <end position="21"/>
    </location>
</feature>
<evidence type="ECO:0000256" key="1">
    <source>
        <dbReference type="SAM" id="MobiDB-lite"/>
    </source>
</evidence>
<gene>
    <name evidence="3" type="ORF">NCTC10797_01692</name>
</gene>
<name>A0A4U8W6U7_9NOCA</name>
<feature type="region of interest" description="Disordered" evidence="1">
    <location>
        <begin position="146"/>
        <end position="185"/>
    </location>
</feature>
<dbReference type="Gene3D" id="3.30.750.24">
    <property type="entry name" value="STAS domain"/>
    <property type="match status" value="1"/>
</dbReference>
<accession>A0A4U8W6U7</accession>
<dbReference type="Pfam" id="PF01740">
    <property type="entry name" value="STAS"/>
    <property type="match status" value="1"/>
</dbReference>
<feature type="domain" description="STAS" evidence="2">
    <location>
        <begin position="41"/>
        <end position="142"/>
    </location>
</feature>
<dbReference type="InterPro" id="IPR002645">
    <property type="entry name" value="STAS_dom"/>
</dbReference>
<evidence type="ECO:0000313" key="3">
    <source>
        <dbReference type="EMBL" id="VFA97927.1"/>
    </source>
</evidence>
<reference evidence="3 4" key="1">
    <citation type="submission" date="2019-02" db="EMBL/GenBank/DDBJ databases">
        <authorList>
            <consortium name="Pathogen Informatics"/>
        </authorList>
    </citation>
    <scope>NUCLEOTIDE SEQUENCE [LARGE SCALE GENOMIC DNA]</scope>
    <source>
        <strain evidence="3 4">3012STDY6756504</strain>
    </source>
</reference>
<dbReference type="EMBL" id="LR215973">
    <property type="protein sequence ID" value="VFA97927.1"/>
    <property type="molecule type" value="Genomic_DNA"/>
</dbReference>
<dbReference type="Proteomes" id="UP000290439">
    <property type="component" value="Chromosome"/>
</dbReference>
<dbReference type="SUPFAM" id="SSF52091">
    <property type="entry name" value="SpoIIaa-like"/>
    <property type="match status" value="1"/>
</dbReference>
<evidence type="ECO:0000313" key="4">
    <source>
        <dbReference type="Proteomes" id="UP000290439"/>
    </source>
</evidence>
<dbReference type="AlphaFoldDB" id="A0A4U8W6U7"/>